<accession>A0ABN7VR19</accession>
<evidence type="ECO:0000313" key="2">
    <source>
        <dbReference type="Proteomes" id="UP000789901"/>
    </source>
</evidence>
<reference evidence="1 2" key="1">
    <citation type="submission" date="2021-06" db="EMBL/GenBank/DDBJ databases">
        <authorList>
            <person name="Kallberg Y."/>
            <person name="Tangrot J."/>
            <person name="Rosling A."/>
        </authorList>
    </citation>
    <scope>NUCLEOTIDE SEQUENCE [LARGE SCALE GENOMIC DNA]</scope>
    <source>
        <strain evidence="1 2">120-4 pot B 10/14</strain>
    </source>
</reference>
<dbReference type="Proteomes" id="UP000789901">
    <property type="component" value="Unassembled WGS sequence"/>
</dbReference>
<protein>
    <submittedName>
        <fullName evidence="1">38032_t:CDS:1</fullName>
    </submittedName>
</protein>
<dbReference type="EMBL" id="CAJVQB010020198">
    <property type="protein sequence ID" value="CAG8793784.1"/>
    <property type="molecule type" value="Genomic_DNA"/>
</dbReference>
<proteinExistence type="predicted"/>
<comment type="caution">
    <text evidence="1">The sequence shown here is derived from an EMBL/GenBank/DDBJ whole genome shotgun (WGS) entry which is preliminary data.</text>
</comment>
<keyword evidence="2" id="KW-1185">Reference proteome</keyword>
<organism evidence="1 2">
    <name type="scientific">Gigaspora margarita</name>
    <dbReference type="NCBI Taxonomy" id="4874"/>
    <lineage>
        <taxon>Eukaryota</taxon>
        <taxon>Fungi</taxon>
        <taxon>Fungi incertae sedis</taxon>
        <taxon>Mucoromycota</taxon>
        <taxon>Glomeromycotina</taxon>
        <taxon>Glomeromycetes</taxon>
        <taxon>Diversisporales</taxon>
        <taxon>Gigasporaceae</taxon>
        <taxon>Gigaspora</taxon>
    </lineage>
</organism>
<sequence length="135" mass="15863">MVNIVLEKVKAYSRDKQNEKADQIAKEGGEANVLIRVKQQLLITATRAEWTFNQGAHDEIHQKRIKAKGKIDLGPNWLREVFIHRNKEEYKNQHIEWSKEFLADNIGLALERMNLFKNKAQNIAVTFLDKWLTFF</sequence>
<gene>
    <name evidence="1" type="ORF">GMARGA_LOCUS21666</name>
</gene>
<name>A0ABN7VR19_GIGMA</name>
<evidence type="ECO:0000313" key="1">
    <source>
        <dbReference type="EMBL" id="CAG8793784.1"/>
    </source>
</evidence>